<feature type="compositionally biased region" description="Basic and acidic residues" evidence="1">
    <location>
        <begin position="235"/>
        <end position="254"/>
    </location>
</feature>
<feature type="compositionally biased region" description="Low complexity" evidence="1">
    <location>
        <begin position="260"/>
        <end position="269"/>
    </location>
</feature>
<proteinExistence type="predicted"/>
<dbReference type="AlphaFoldDB" id="A0A699ZYW3"/>
<evidence type="ECO:0000313" key="3">
    <source>
        <dbReference type="Proteomes" id="UP000485058"/>
    </source>
</evidence>
<feature type="non-terminal residue" evidence="2">
    <location>
        <position position="1"/>
    </location>
</feature>
<feature type="compositionally biased region" description="Basic and acidic residues" evidence="1">
    <location>
        <begin position="201"/>
        <end position="218"/>
    </location>
</feature>
<organism evidence="2 3">
    <name type="scientific">Haematococcus lacustris</name>
    <name type="common">Green alga</name>
    <name type="synonym">Haematococcus pluvialis</name>
    <dbReference type="NCBI Taxonomy" id="44745"/>
    <lineage>
        <taxon>Eukaryota</taxon>
        <taxon>Viridiplantae</taxon>
        <taxon>Chlorophyta</taxon>
        <taxon>core chlorophytes</taxon>
        <taxon>Chlorophyceae</taxon>
        <taxon>CS clade</taxon>
        <taxon>Chlamydomonadales</taxon>
        <taxon>Haematococcaceae</taxon>
        <taxon>Haematococcus</taxon>
    </lineage>
</organism>
<name>A0A699ZYW3_HAELA</name>
<comment type="caution">
    <text evidence="2">The sequence shown here is derived from an EMBL/GenBank/DDBJ whole genome shotgun (WGS) entry which is preliminary data.</text>
</comment>
<feature type="region of interest" description="Disordered" evidence="1">
    <location>
        <begin position="201"/>
        <end position="280"/>
    </location>
</feature>
<evidence type="ECO:0000256" key="1">
    <source>
        <dbReference type="SAM" id="MobiDB-lite"/>
    </source>
</evidence>
<evidence type="ECO:0000313" key="2">
    <source>
        <dbReference type="EMBL" id="GFH21272.1"/>
    </source>
</evidence>
<keyword evidence="3" id="KW-1185">Reference proteome</keyword>
<accession>A0A699ZYW3</accession>
<protein>
    <submittedName>
        <fullName evidence="2">Uncharacterized protein</fullName>
    </submittedName>
</protein>
<dbReference type="Proteomes" id="UP000485058">
    <property type="component" value="Unassembled WGS sequence"/>
</dbReference>
<dbReference type="EMBL" id="BLLF01001795">
    <property type="protein sequence ID" value="GFH21272.1"/>
    <property type="molecule type" value="Genomic_DNA"/>
</dbReference>
<gene>
    <name evidence="2" type="ORF">HaLaN_18540</name>
</gene>
<reference evidence="2 3" key="1">
    <citation type="submission" date="2020-02" db="EMBL/GenBank/DDBJ databases">
        <title>Draft genome sequence of Haematococcus lacustris strain NIES-144.</title>
        <authorList>
            <person name="Morimoto D."/>
            <person name="Nakagawa S."/>
            <person name="Yoshida T."/>
            <person name="Sawayama S."/>
        </authorList>
    </citation>
    <scope>NUCLEOTIDE SEQUENCE [LARGE SCALE GENOMIC DNA]</scope>
    <source>
        <strain evidence="2 3">NIES-144</strain>
    </source>
</reference>
<sequence length="475" mass="48847">DKCSTGGGVPGRERVDRERVCDGVFFSRGVALFVRVKLAALSASVHCGLARVASQTLFIRPAGPQSTMGFTVLLVGDEKELASFEDVVAEAKRFVGPVKVYPAWKAVDAVAKIQKAVAATGKCDVALLSHHFTAPGKEEFSDALRKVLRDKYPTVPIVVWGHTHKAGERGKHYHHTLEQQDAEGVGKMLMKVAAGELTAEWKAKGDKGRRSSDVRKSVDPPSRGASTDASAVRRKSLDKAAPEPSRRKSLDREATPGVVAASSATSRRSLGGWTGAEDGMGGMLGMGSMTGAGMGMMGMGGLMSGMPGLPAAPGLMGAGFGMPGLMAGGGNLMAGLMPASGLQGQTMPGASLMQPSGLPLQQPPTQLPAFGQPSPAATYPQVDAAAAISLKPSSSLTQPAAAPAPVAAPATPVAAAPAAAASGDVTALLDNMSLAGGGTNSDLIRMLAEEVVRLRKALEEKRSRTSVELPRVAAS</sequence>